<evidence type="ECO:0000313" key="2">
    <source>
        <dbReference type="EMBL" id="KAE9406177.1"/>
    </source>
</evidence>
<reference evidence="2" key="1">
    <citation type="journal article" date="2019" name="Environ. Microbiol.">
        <title>Fungal ecological strategies reflected in gene transcription - a case study of two litter decomposers.</title>
        <authorList>
            <person name="Barbi F."/>
            <person name="Kohler A."/>
            <person name="Barry K."/>
            <person name="Baskaran P."/>
            <person name="Daum C."/>
            <person name="Fauchery L."/>
            <person name="Ihrmark K."/>
            <person name="Kuo A."/>
            <person name="LaButti K."/>
            <person name="Lipzen A."/>
            <person name="Morin E."/>
            <person name="Grigoriev I.V."/>
            <person name="Henrissat B."/>
            <person name="Lindahl B."/>
            <person name="Martin F."/>
        </authorList>
    </citation>
    <scope>NUCLEOTIDE SEQUENCE</scope>
    <source>
        <strain evidence="2">JB14</strain>
    </source>
</reference>
<keyword evidence="3" id="KW-1185">Reference proteome</keyword>
<gene>
    <name evidence="2" type="ORF">BT96DRAFT_934422</name>
</gene>
<dbReference type="EMBL" id="ML769404">
    <property type="protein sequence ID" value="KAE9406177.1"/>
    <property type="molecule type" value="Genomic_DNA"/>
</dbReference>
<evidence type="ECO:0000256" key="1">
    <source>
        <dbReference type="SAM" id="MobiDB-lite"/>
    </source>
</evidence>
<sequence length="261" mass="28501">MQWPELPSQCDGWTSQADTVAGVAKSVTGCDLQEFLNLSDIGNSFGKKLISDMDKVQEAYAQARIELEIVKPQLTELTHDFNNGIYEGSPTIFLLQPWSSCLKGFTKACTFLLRAKWAKFAVVHLRADAAPFMLAAHANLGIMRGEIEAAITSDTSTVPGCCRLWLLDAIDWTLSITYQGVQVQNEFTQNLPTFNNALQEASTVSEFSLPKSVWEVASPNLRWISRGSLTPVMFPGSGNPSMLASPGVNEGTQSPEIPGLK</sequence>
<dbReference type="AlphaFoldDB" id="A0A6A4IAT5"/>
<feature type="region of interest" description="Disordered" evidence="1">
    <location>
        <begin position="240"/>
        <end position="261"/>
    </location>
</feature>
<organism evidence="2 3">
    <name type="scientific">Gymnopus androsaceus JB14</name>
    <dbReference type="NCBI Taxonomy" id="1447944"/>
    <lineage>
        <taxon>Eukaryota</taxon>
        <taxon>Fungi</taxon>
        <taxon>Dikarya</taxon>
        <taxon>Basidiomycota</taxon>
        <taxon>Agaricomycotina</taxon>
        <taxon>Agaricomycetes</taxon>
        <taxon>Agaricomycetidae</taxon>
        <taxon>Agaricales</taxon>
        <taxon>Marasmiineae</taxon>
        <taxon>Omphalotaceae</taxon>
        <taxon>Gymnopus</taxon>
    </lineage>
</organism>
<evidence type="ECO:0000313" key="3">
    <source>
        <dbReference type="Proteomes" id="UP000799118"/>
    </source>
</evidence>
<accession>A0A6A4IAT5</accession>
<dbReference type="Proteomes" id="UP000799118">
    <property type="component" value="Unassembled WGS sequence"/>
</dbReference>
<protein>
    <submittedName>
        <fullName evidence="2">Uncharacterized protein</fullName>
    </submittedName>
</protein>
<name>A0A6A4IAT5_9AGAR</name>
<proteinExistence type="predicted"/>